<dbReference type="GO" id="GO:0043531">
    <property type="term" value="F:ADP binding"/>
    <property type="evidence" value="ECO:0007669"/>
    <property type="project" value="TreeGrafter"/>
</dbReference>
<evidence type="ECO:0000256" key="4">
    <source>
        <dbReference type="ARBA" id="ARBA00011245"/>
    </source>
</evidence>
<evidence type="ECO:0000313" key="17">
    <source>
        <dbReference type="Proteomes" id="UP000245125"/>
    </source>
</evidence>
<comment type="caution">
    <text evidence="12">Lacks conserved residue(s) required for the propagation of feature annotation.</text>
</comment>
<dbReference type="AlphaFoldDB" id="A0A2U3QHQ7"/>
<evidence type="ECO:0000256" key="14">
    <source>
        <dbReference type="PIRSR" id="PIRSR000724-2"/>
    </source>
</evidence>
<dbReference type="FunFam" id="3.40.50.1260:FF:000003">
    <property type="entry name" value="Phosphoglycerate kinase"/>
    <property type="match status" value="1"/>
</dbReference>
<dbReference type="PRINTS" id="PR00477">
    <property type="entry name" value="PHGLYCKINASE"/>
</dbReference>
<evidence type="ECO:0000256" key="15">
    <source>
        <dbReference type="RuleBase" id="RU000532"/>
    </source>
</evidence>
<feature type="binding site" evidence="13">
    <location>
        <position position="54"/>
    </location>
    <ligand>
        <name>(2R)-3-phosphoglycerate</name>
        <dbReference type="ChEBI" id="CHEBI:58272"/>
    </ligand>
</feature>
<reference evidence="17" key="1">
    <citation type="submission" date="2018-03" db="EMBL/GenBank/DDBJ databases">
        <authorList>
            <person name="Zecchin S."/>
        </authorList>
    </citation>
    <scope>NUCLEOTIDE SEQUENCE [LARGE SCALE GENOMIC DNA]</scope>
</reference>
<dbReference type="GO" id="GO:0005524">
    <property type="term" value="F:ATP binding"/>
    <property type="evidence" value="ECO:0007669"/>
    <property type="project" value="UniProtKB-KW"/>
</dbReference>
<evidence type="ECO:0000256" key="5">
    <source>
        <dbReference type="ARBA" id="ARBA00013061"/>
    </source>
</evidence>
<evidence type="ECO:0000256" key="6">
    <source>
        <dbReference type="ARBA" id="ARBA00016471"/>
    </source>
</evidence>
<feature type="binding site" evidence="12 14">
    <location>
        <position position="341"/>
    </location>
    <ligand>
        <name>ATP</name>
        <dbReference type="ChEBI" id="CHEBI:30616"/>
    </ligand>
</feature>
<evidence type="ECO:0000256" key="13">
    <source>
        <dbReference type="PIRSR" id="PIRSR000724-1"/>
    </source>
</evidence>
<dbReference type="GO" id="GO:0005829">
    <property type="term" value="C:cytosol"/>
    <property type="evidence" value="ECO:0007669"/>
    <property type="project" value="TreeGrafter"/>
</dbReference>
<dbReference type="Pfam" id="PF00162">
    <property type="entry name" value="PGK"/>
    <property type="match status" value="1"/>
</dbReference>
<comment type="pathway">
    <text evidence="2 12">Carbohydrate degradation; glycolysis; pyruvate from D-glyceraldehyde 3-phosphate: step 2/5.</text>
</comment>
<dbReference type="OrthoDB" id="9808460at2"/>
<name>A0A2U3QHQ7_9BACT</name>
<proteinExistence type="inferred from homology"/>
<comment type="similarity">
    <text evidence="3 12 15">Belongs to the phosphoglycerate kinase family.</text>
</comment>
<evidence type="ECO:0000256" key="1">
    <source>
        <dbReference type="ARBA" id="ARBA00000642"/>
    </source>
</evidence>
<organism evidence="16 17">
    <name type="scientific">Candidatus Sulfobium mesophilum</name>
    <dbReference type="NCBI Taxonomy" id="2016548"/>
    <lineage>
        <taxon>Bacteria</taxon>
        <taxon>Pseudomonadati</taxon>
        <taxon>Nitrospirota</taxon>
        <taxon>Nitrospiria</taxon>
        <taxon>Nitrospirales</taxon>
        <taxon>Nitrospiraceae</taxon>
        <taxon>Candidatus Sulfobium</taxon>
    </lineage>
</organism>
<evidence type="ECO:0000256" key="2">
    <source>
        <dbReference type="ARBA" id="ARBA00004838"/>
    </source>
</evidence>
<feature type="binding site" evidence="12 14">
    <location>
        <begin position="367"/>
        <end position="370"/>
    </location>
    <ligand>
        <name>ATP</name>
        <dbReference type="ChEBI" id="CHEBI:30616"/>
    </ligand>
</feature>
<feature type="binding site" evidence="13">
    <location>
        <position position="136"/>
    </location>
    <ligand>
        <name>(2R)-3-phosphoglycerate</name>
        <dbReference type="ChEBI" id="CHEBI:58272"/>
    </ligand>
</feature>
<dbReference type="SUPFAM" id="SSF53748">
    <property type="entry name" value="Phosphoglycerate kinase"/>
    <property type="match status" value="1"/>
</dbReference>
<keyword evidence="8 12" id="KW-0547">Nucleotide-binding</keyword>
<keyword evidence="7 12" id="KW-0808">Transferase</keyword>
<evidence type="ECO:0000256" key="10">
    <source>
        <dbReference type="ARBA" id="ARBA00022840"/>
    </source>
</evidence>
<dbReference type="UniPathway" id="UPA00109">
    <property type="reaction ID" value="UER00185"/>
</dbReference>
<keyword evidence="11 12" id="KW-0324">Glycolysis</keyword>
<dbReference type="GO" id="GO:0006094">
    <property type="term" value="P:gluconeogenesis"/>
    <property type="evidence" value="ECO:0007669"/>
    <property type="project" value="TreeGrafter"/>
</dbReference>
<dbReference type="HAMAP" id="MF_00145">
    <property type="entry name" value="Phosphoglyc_kinase"/>
    <property type="match status" value="1"/>
</dbReference>
<dbReference type="PANTHER" id="PTHR11406">
    <property type="entry name" value="PHOSPHOGLYCERATE KINASE"/>
    <property type="match status" value="1"/>
</dbReference>
<gene>
    <name evidence="12 16" type="primary">pgk</name>
    <name evidence="16" type="ORF">NBG4_390005</name>
</gene>
<keyword evidence="10 12" id="KW-0067">ATP-binding</keyword>
<dbReference type="GO" id="GO:0004618">
    <property type="term" value="F:phosphoglycerate kinase activity"/>
    <property type="evidence" value="ECO:0007669"/>
    <property type="project" value="UniProtKB-UniRule"/>
</dbReference>
<dbReference type="Proteomes" id="UP000245125">
    <property type="component" value="Unassembled WGS sequence"/>
</dbReference>
<dbReference type="InterPro" id="IPR001576">
    <property type="entry name" value="Phosphoglycerate_kinase"/>
</dbReference>
<dbReference type="PIRSF" id="PIRSF000724">
    <property type="entry name" value="Pgk"/>
    <property type="match status" value="1"/>
</dbReference>
<dbReference type="EC" id="2.7.2.3" evidence="5 12"/>
<comment type="subunit">
    <text evidence="4 12">Monomer.</text>
</comment>
<dbReference type="CDD" id="cd00318">
    <property type="entry name" value="Phosphoglycerate_kinase"/>
    <property type="match status" value="1"/>
</dbReference>
<evidence type="ECO:0000313" key="16">
    <source>
        <dbReference type="EMBL" id="SPQ00941.1"/>
    </source>
</evidence>
<protein>
    <recommendedName>
        <fullName evidence="6 12">Phosphoglycerate kinase</fullName>
        <ecNumber evidence="5 12">2.7.2.3</ecNumber>
    </recommendedName>
</protein>
<feature type="binding site" evidence="12">
    <location>
        <position position="54"/>
    </location>
    <ligand>
        <name>substrate</name>
    </ligand>
</feature>
<evidence type="ECO:0000256" key="12">
    <source>
        <dbReference type="HAMAP-Rule" id="MF_00145"/>
    </source>
</evidence>
<comment type="catalytic activity">
    <reaction evidence="1 12 15">
        <text>(2R)-3-phosphoglycerate + ATP = (2R)-3-phospho-glyceroyl phosphate + ADP</text>
        <dbReference type="Rhea" id="RHEA:14801"/>
        <dbReference type="ChEBI" id="CHEBI:30616"/>
        <dbReference type="ChEBI" id="CHEBI:57604"/>
        <dbReference type="ChEBI" id="CHEBI:58272"/>
        <dbReference type="ChEBI" id="CHEBI:456216"/>
        <dbReference type="EC" id="2.7.2.3"/>
    </reaction>
</comment>
<dbReference type="InterPro" id="IPR036043">
    <property type="entry name" value="Phosphoglycerate_kinase_sf"/>
</dbReference>
<dbReference type="InterPro" id="IPR015824">
    <property type="entry name" value="Phosphoglycerate_kinase_N"/>
</dbReference>
<dbReference type="PANTHER" id="PTHR11406:SF23">
    <property type="entry name" value="PHOSPHOGLYCERATE KINASE 1, CHLOROPLASTIC-RELATED"/>
    <property type="match status" value="1"/>
</dbReference>
<comment type="subcellular location">
    <subcellularLocation>
        <location evidence="12">Cytoplasm</location>
    </subcellularLocation>
</comment>
<evidence type="ECO:0000256" key="8">
    <source>
        <dbReference type="ARBA" id="ARBA00022741"/>
    </source>
</evidence>
<feature type="binding site" evidence="13">
    <location>
        <position position="169"/>
    </location>
    <ligand>
        <name>(2R)-3-phosphoglycerate</name>
        <dbReference type="ChEBI" id="CHEBI:58272"/>
    </ligand>
</feature>
<evidence type="ECO:0000256" key="7">
    <source>
        <dbReference type="ARBA" id="ARBA00022679"/>
    </source>
</evidence>
<feature type="binding site" evidence="12">
    <location>
        <position position="136"/>
    </location>
    <ligand>
        <name>substrate</name>
    </ligand>
</feature>
<feature type="binding site" evidence="12">
    <location>
        <position position="169"/>
    </location>
    <ligand>
        <name>substrate</name>
    </ligand>
</feature>
<keyword evidence="12" id="KW-0963">Cytoplasm</keyword>
<evidence type="ECO:0000256" key="11">
    <source>
        <dbReference type="ARBA" id="ARBA00023152"/>
    </source>
</evidence>
<keyword evidence="9 12" id="KW-0418">Kinase</keyword>
<feature type="binding site" evidence="12 14">
    <location>
        <position position="219"/>
    </location>
    <ligand>
        <name>ATP</name>
        <dbReference type="ChEBI" id="CHEBI:30616"/>
    </ligand>
</feature>
<accession>A0A2U3QHQ7</accession>
<dbReference type="GO" id="GO:0006096">
    <property type="term" value="P:glycolytic process"/>
    <property type="evidence" value="ECO:0007669"/>
    <property type="project" value="UniProtKB-UniRule"/>
</dbReference>
<evidence type="ECO:0000256" key="3">
    <source>
        <dbReference type="ARBA" id="ARBA00008982"/>
    </source>
</evidence>
<feature type="binding site" evidence="12 13">
    <location>
        <begin position="38"/>
        <end position="40"/>
    </location>
    <ligand>
        <name>substrate</name>
    </ligand>
</feature>
<feature type="binding site" evidence="12 13">
    <location>
        <begin position="77"/>
        <end position="80"/>
    </location>
    <ligand>
        <name>substrate</name>
    </ligand>
</feature>
<keyword evidence="17" id="KW-1185">Reference proteome</keyword>
<dbReference type="Gene3D" id="3.40.50.1260">
    <property type="entry name" value="Phosphoglycerate kinase, N-terminal domain"/>
    <property type="match status" value="2"/>
</dbReference>
<sequence length="416" mass="44876">MAKKNNVTPNPVPIKDVLNKLSIDELDIRGKRIFIRADFNVPLDDNLRITDDGRIRSTLPTINYAIDEGARVILASHLGRPKGKPDPRFSLAPVAKRLHRLLDKEVIFAPDCIGPQVEGLVAKMKDGDVILLENLRFHSEEEKNDEAFAKNLAKFADFFVNDAFGAAHRSHASTVGIAKFLPSAAGFLMKKEIEYLKGVVNNPVRPFVAILGGAKVSGKIGVLEHIESKVDKVLIGGGMAFTFIKAMGYEVGDSLVENDMLETAERIRVQLKNAGIKFYLPVDCVIAQTLEPGAETKIVPTMEIPKGWRALDIGPATVKLFSIALANAKTILWNGPMGIFEIDAFSRGTFSIAHSVADAYALTIVGGGDTDLAVHRAGVSDALSFISTGGGASLQLLEGKELPGIAALTDRKTEGV</sequence>
<evidence type="ECO:0000256" key="9">
    <source>
        <dbReference type="ARBA" id="ARBA00022777"/>
    </source>
</evidence>
<dbReference type="FunFam" id="3.40.50.1260:FF:000006">
    <property type="entry name" value="Phosphoglycerate kinase"/>
    <property type="match status" value="1"/>
</dbReference>
<dbReference type="EMBL" id="OUUY01000085">
    <property type="protein sequence ID" value="SPQ00941.1"/>
    <property type="molecule type" value="Genomic_DNA"/>
</dbReference>